<dbReference type="PRINTS" id="PR00509">
    <property type="entry name" value="PGMPMM"/>
</dbReference>
<dbReference type="GO" id="GO:0006048">
    <property type="term" value="P:UDP-N-acetylglucosamine biosynthetic process"/>
    <property type="evidence" value="ECO:0007669"/>
    <property type="project" value="TreeGrafter"/>
</dbReference>
<feature type="domain" description="Alpha-D-phosphohexomutase alpha/beta/alpha" evidence="12">
    <location>
        <begin position="3"/>
        <end position="133"/>
    </location>
</feature>
<dbReference type="GO" id="GO:0005975">
    <property type="term" value="P:carbohydrate metabolic process"/>
    <property type="evidence" value="ECO:0007669"/>
    <property type="project" value="InterPro"/>
</dbReference>
<keyword evidence="4 8" id="KW-0460">Magnesium</keyword>
<evidence type="ECO:0000256" key="2">
    <source>
        <dbReference type="ARBA" id="ARBA00022553"/>
    </source>
</evidence>
<evidence type="ECO:0000259" key="14">
    <source>
        <dbReference type="Pfam" id="PF02880"/>
    </source>
</evidence>
<feature type="active site" description="Phosphoserine intermediate" evidence="8">
    <location>
        <position position="102"/>
    </location>
</feature>
<feature type="binding site" description="via phosphate group" evidence="8">
    <location>
        <position position="102"/>
    </location>
    <ligand>
        <name>Mg(2+)</name>
        <dbReference type="ChEBI" id="CHEBI:18420"/>
    </ligand>
</feature>
<feature type="domain" description="Alpha-D-phosphohexomutase alpha/beta/alpha" evidence="13">
    <location>
        <begin position="162"/>
        <end position="260"/>
    </location>
</feature>
<reference evidence="15 16" key="1">
    <citation type="submission" date="2019-11" db="EMBL/GenBank/DDBJ databases">
        <title>Comparative genomics of hydrocarbon-degrading Desulfosarcina strains.</title>
        <authorList>
            <person name="Watanabe M."/>
            <person name="Kojima H."/>
            <person name="Fukui M."/>
        </authorList>
    </citation>
    <scope>NUCLEOTIDE SEQUENCE [LARGE SCALE GENOMIC DNA]</scope>
    <source>
        <strain evidence="15 16">PP31</strain>
    </source>
</reference>
<comment type="catalytic activity">
    <reaction evidence="8 10">
        <text>alpha-D-glucosamine 1-phosphate = D-glucosamine 6-phosphate</text>
        <dbReference type="Rhea" id="RHEA:23424"/>
        <dbReference type="ChEBI" id="CHEBI:58516"/>
        <dbReference type="ChEBI" id="CHEBI:58725"/>
        <dbReference type="EC" id="5.4.2.10"/>
    </reaction>
</comment>
<dbReference type="GO" id="GO:0008966">
    <property type="term" value="F:phosphoglucosamine mutase activity"/>
    <property type="evidence" value="ECO:0007669"/>
    <property type="project" value="UniProtKB-UniRule"/>
</dbReference>
<evidence type="ECO:0000256" key="10">
    <source>
        <dbReference type="RuleBase" id="RU004327"/>
    </source>
</evidence>
<evidence type="ECO:0000256" key="9">
    <source>
        <dbReference type="RuleBase" id="RU004326"/>
    </source>
</evidence>
<dbReference type="InterPro" id="IPR005846">
    <property type="entry name" value="A-D-PHexomutase_a/b/a-III"/>
</dbReference>
<dbReference type="EC" id="5.4.2.10" evidence="6 8"/>
<dbReference type="RefSeq" id="WP_155302652.1">
    <property type="nucleotide sequence ID" value="NZ_AP021875.1"/>
</dbReference>
<dbReference type="InterPro" id="IPR005844">
    <property type="entry name" value="A-D-PHexomutase_a/b/a-I"/>
</dbReference>
<evidence type="ECO:0000256" key="7">
    <source>
        <dbReference type="ARBA" id="ARBA00068193"/>
    </source>
</evidence>
<evidence type="ECO:0000313" key="16">
    <source>
        <dbReference type="Proteomes" id="UP000427769"/>
    </source>
</evidence>
<comment type="similarity">
    <text evidence="1 8 9">Belongs to the phosphohexose mutase family.</text>
</comment>
<dbReference type="PROSITE" id="PS00710">
    <property type="entry name" value="PGM_PMM"/>
    <property type="match status" value="1"/>
</dbReference>
<gene>
    <name evidence="8 15" type="primary">glmM</name>
    <name evidence="15" type="ORF">DSCW_09740</name>
</gene>
<keyword evidence="16" id="KW-1185">Reference proteome</keyword>
<dbReference type="Pfam" id="PF02879">
    <property type="entry name" value="PGM_PMM_II"/>
    <property type="match status" value="1"/>
</dbReference>
<dbReference type="GO" id="GO:0004615">
    <property type="term" value="F:phosphomannomutase activity"/>
    <property type="evidence" value="ECO:0007669"/>
    <property type="project" value="TreeGrafter"/>
</dbReference>
<feature type="domain" description="Alpha-D-phosphohexomutase alpha/beta/alpha" evidence="14">
    <location>
        <begin position="265"/>
        <end position="373"/>
    </location>
</feature>
<dbReference type="PANTHER" id="PTHR42946:SF1">
    <property type="entry name" value="PHOSPHOGLUCOMUTASE (ALPHA-D-GLUCOSE-1,6-BISPHOSPHATE-DEPENDENT)"/>
    <property type="match status" value="1"/>
</dbReference>
<feature type="domain" description="Alpha-D-phosphohexomutase C-terminal" evidence="11">
    <location>
        <begin position="380"/>
        <end position="446"/>
    </location>
</feature>
<dbReference type="InterPro" id="IPR005845">
    <property type="entry name" value="A-D-PHexomutase_a/b/a-II"/>
</dbReference>
<keyword evidence="2 8" id="KW-0597">Phosphoprotein</keyword>
<organism evidence="15 16">
    <name type="scientific">Desulfosarcina widdelii</name>
    <dbReference type="NCBI Taxonomy" id="947919"/>
    <lineage>
        <taxon>Bacteria</taxon>
        <taxon>Pseudomonadati</taxon>
        <taxon>Thermodesulfobacteriota</taxon>
        <taxon>Desulfobacteria</taxon>
        <taxon>Desulfobacterales</taxon>
        <taxon>Desulfosarcinaceae</taxon>
        <taxon>Desulfosarcina</taxon>
    </lineage>
</organism>
<evidence type="ECO:0000259" key="11">
    <source>
        <dbReference type="Pfam" id="PF00408"/>
    </source>
</evidence>
<dbReference type="NCBIfam" id="TIGR01455">
    <property type="entry name" value="glmM"/>
    <property type="match status" value="1"/>
</dbReference>
<dbReference type="KEGG" id="dwd:DSCW_09740"/>
<dbReference type="InterPro" id="IPR036900">
    <property type="entry name" value="A-D-PHexomutase_C_sf"/>
</dbReference>
<accession>A0A5K7ZAZ7</accession>
<dbReference type="SUPFAM" id="SSF53738">
    <property type="entry name" value="Phosphoglucomutase, first 3 domains"/>
    <property type="match status" value="3"/>
</dbReference>
<comment type="PTM">
    <text evidence="8">Activated by phosphorylation.</text>
</comment>
<dbReference type="GO" id="GO:0009252">
    <property type="term" value="P:peptidoglycan biosynthetic process"/>
    <property type="evidence" value="ECO:0007669"/>
    <property type="project" value="TreeGrafter"/>
</dbReference>
<evidence type="ECO:0000259" key="13">
    <source>
        <dbReference type="Pfam" id="PF02879"/>
    </source>
</evidence>
<dbReference type="GO" id="GO:0005829">
    <property type="term" value="C:cytosol"/>
    <property type="evidence" value="ECO:0007669"/>
    <property type="project" value="TreeGrafter"/>
</dbReference>
<evidence type="ECO:0000256" key="5">
    <source>
        <dbReference type="ARBA" id="ARBA00023235"/>
    </source>
</evidence>
<comment type="function">
    <text evidence="8 10">Catalyzes the conversion of glucosamine-6-phosphate to glucosamine-1-phosphate.</text>
</comment>
<dbReference type="FunFam" id="3.40.120.10:FF:000001">
    <property type="entry name" value="Phosphoglucosamine mutase"/>
    <property type="match status" value="1"/>
</dbReference>
<feature type="binding site" evidence="8">
    <location>
        <position position="249"/>
    </location>
    <ligand>
        <name>Mg(2+)</name>
        <dbReference type="ChEBI" id="CHEBI:18420"/>
    </ligand>
</feature>
<dbReference type="PANTHER" id="PTHR42946">
    <property type="entry name" value="PHOSPHOHEXOSE MUTASE"/>
    <property type="match status" value="1"/>
</dbReference>
<dbReference type="Pfam" id="PF02878">
    <property type="entry name" value="PGM_PMM_I"/>
    <property type="match status" value="1"/>
</dbReference>
<dbReference type="Proteomes" id="UP000427769">
    <property type="component" value="Chromosome"/>
</dbReference>
<evidence type="ECO:0000259" key="12">
    <source>
        <dbReference type="Pfam" id="PF02878"/>
    </source>
</evidence>
<evidence type="ECO:0000256" key="1">
    <source>
        <dbReference type="ARBA" id="ARBA00010231"/>
    </source>
</evidence>
<feature type="binding site" evidence="8">
    <location>
        <position position="247"/>
    </location>
    <ligand>
        <name>Mg(2+)</name>
        <dbReference type="ChEBI" id="CHEBI:18420"/>
    </ligand>
</feature>
<evidence type="ECO:0000313" key="15">
    <source>
        <dbReference type="EMBL" id="BBO73557.1"/>
    </source>
</evidence>
<dbReference type="CDD" id="cd05802">
    <property type="entry name" value="GlmM"/>
    <property type="match status" value="1"/>
</dbReference>
<comment type="cofactor">
    <cofactor evidence="8">
        <name>Mg(2+)</name>
        <dbReference type="ChEBI" id="CHEBI:18420"/>
    </cofactor>
    <text evidence="8">Binds 1 Mg(2+) ion per subunit.</text>
</comment>
<dbReference type="FunFam" id="3.40.120.10:FF:000002">
    <property type="entry name" value="Phosphoglucosamine mutase"/>
    <property type="match status" value="1"/>
</dbReference>
<dbReference type="InterPro" id="IPR050060">
    <property type="entry name" value="Phosphoglucosamine_mutase"/>
</dbReference>
<sequence length="453" mass="47092">MKRFFGTDGIRGVANRFPLDCETALVAGRAIAVHFNKNETATGRFLIGRDSRISGSMLANALAAGICSMGSDVYLAGVIPTPGVAYLTAADGFDAGIVISASHNPFYDNGIKLFGSDGFKLSDAAEGSIEALIGDPPALAKQSKAVQQVGRINAFDGAGSRYRKFLENVVSDGSGKPFDGITLVIDGSNGAASEIAPELFRSLGATVKSISCTPDGININDNCGSQHPRTLARAVVAEKADAGLAFDGDADRLIAVDETGTVLSGDQVMAICARDMLSNGKLNSAKVVTTVMSNIGLGQALASMGIEHLKTQVGDRYVMEEMRKTGAVLGGEDSGHMIFLNYHTTGDGMLAAIKLLEAVHAAGKPLSELATVMTVFPQCLINVDVTAKPAVDTVDAIVTAIAGVEAKLGDKGRVLVRYSGTQPQCRVMVEGPTEAETQSFCKQIADVVAGELG</sequence>
<evidence type="ECO:0000256" key="8">
    <source>
        <dbReference type="HAMAP-Rule" id="MF_01554"/>
    </source>
</evidence>
<dbReference type="Pfam" id="PF00408">
    <property type="entry name" value="PGM_PMM_IV"/>
    <property type="match status" value="1"/>
</dbReference>
<evidence type="ECO:0000256" key="3">
    <source>
        <dbReference type="ARBA" id="ARBA00022723"/>
    </source>
</evidence>
<proteinExistence type="inferred from homology"/>
<dbReference type="HAMAP" id="MF_01554_B">
    <property type="entry name" value="GlmM_B"/>
    <property type="match status" value="1"/>
</dbReference>
<feature type="binding site" evidence="8">
    <location>
        <position position="251"/>
    </location>
    <ligand>
        <name>Mg(2+)</name>
        <dbReference type="ChEBI" id="CHEBI:18420"/>
    </ligand>
</feature>
<keyword evidence="3 8" id="KW-0479">Metal-binding</keyword>
<dbReference type="FunFam" id="3.30.310.50:FF:000001">
    <property type="entry name" value="Phosphoglucosamine mutase"/>
    <property type="match status" value="1"/>
</dbReference>
<dbReference type="Pfam" id="PF02880">
    <property type="entry name" value="PGM_PMM_III"/>
    <property type="match status" value="1"/>
</dbReference>
<dbReference type="InterPro" id="IPR006352">
    <property type="entry name" value="GlmM_bact"/>
</dbReference>
<dbReference type="InterPro" id="IPR005841">
    <property type="entry name" value="Alpha-D-phosphohexomutase_SF"/>
</dbReference>
<dbReference type="EMBL" id="AP021875">
    <property type="protein sequence ID" value="BBO73557.1"/>
    <property type="molecule type" value="Genomic_DNA"/>
</dbReference>
<dbReference type="GO" id="GO:0000287">
    <property type="term" value="F:magnesium ion binding"/>
    <property type="evidence" value="ECO:0007669"/>
    <property type="project" value="UniProtKB-UniRule"/>
</dbReference>
<dbReference type="OrthoDB" id="9806956at2"/>
<dbReference type="InterPro" id="IPR016066">
    <property type="entry name" value="A-D-PHexomutase_CS"/>
</dbReference>
<dbReference type="Gene3D" id="3.40.120.10">
    <property type="entry name" value="Alpha-D-Glucose-1,6-Bisphosphate, subunit A, domain 3"/>
    <property type="match status" value="3"/>
</dbReference>
<protein>
    <recommendedName>
        <fullName evidence="7 8">Phosphoglucosamine mutase</fullName>
        <ecNumber evidence="6 8">5.4.2.10</ecNumber>
    </recommendedName>
</protein>
<dbReference type="InterPro" id="IPR005843">
    <property type="entry name" value="A-D-PHexomutase_C"/>
</dbReference>
<feature type="modified residue" description="Phosphoserine" evidence="8">
    <location>
        <position position="102"/>
    </location>
</feature>
<dbReference type="InterPro" id="IPR016055">
    <property type="entry name" value="A-D-PHexomutase_a/b/a-I/II/III"/>
</dbReference>
<dbReference type="AlphaFoldDB" id="A0A5K7ZAZ7"/>
<dbReference type="SUPFAM" id="SSF55957">
    <property type="entry name" value="Phosphoglucomutase, C-terminal domain"/>
    <property type="match status" value="1"/>
</dbReference>
<keyword evidence="5 8" id="KW-0413">Isomerase</keyword>
<name>A0A5K7ZAZ7_9BACT</name>
<evidence type="ECO:0000256" key="4">
    <source>
        <dbReference type="ARBA" id="ARBA00022842"/>
    </source>
</evidence>
<evidence type="ECO:0000256" key="6">
    <source>
        <dbReference type="ARBA" id="ARBA00066330"/>
    </source>
</evidence>
<dbReference type="Gene3D" id="3.30.310.50">
    <property type="entry name" value="Alpha-D-phosphohexomutase, C-terminal domain"/>
    <property type="match status" value="1"/>
</dbReference>